<dbReference type="Gene3D" id="2.40.160.130">
    <property type="entry name" value="Capsule assembly protein Wzi"/>
    <property type="match status" value="1"/>
</dbReference>
<name>A0A1T5C7J7_9SPHI</name>
<dbReference type="Proteomes" id="UP000190541">
    <property type="component" value="Unassembled WGS sequence"/>
</dbReference>
<accession>A0A1T5C7J7</accession>
<evidence type="ECO:0000313" key="2">
    <source>
        <dbReference type="Proteomes" id="UP000190541"/>
    </source>
</evidence>
<dbReference type="InterPro" id="IPR038636">
    <property type="entry name" value="Wzi_sf"/>
</dbReference>
<proteinExistence type="predicted"/>
<keyword evidence="2" id="KW-1185">Reference proteome</keyword>
<evidence type="ECO:0000313" key="1">
    <source>
        <dbReference type="EMBL" id="SKB55448.1"/>
    </source>
</evidence>
<gene>
    <name evidence="1" type="ORF">SAMN05660226_01940</name>
</gene>
<protein>
    <recommendedName>
        <fullName evidence="3">Gliding motility protein RemB</fullName>
    </recommendedName>
</protein>
<dbReference type="OrthoDB" id="9808260at2"/>
<sequence length="552" mass="63229">MIERLYDNCIRTVSVVILSCAVYIGNAQSTYQPYSYQFYQKLNNVLYHSDTRLHTALKPLIIDSALQPRYDSLMQLGVTERTSWWGRKLYNEHLIDIKKDDHTFYADFLPDFQLGRDFAGGGRTTWVNTRGAQAGLTIQDKFFLYVNFFENQAVFPQYLNAYVFEQAIVPGQGHGKTSYSNPKMSDWMYSSAVLSYTVNKYLNVTLAYDKQFIGDGYRSMLLSDVSSNYTALKLTGNLGNVQYLSMWTYMMDPMHPRSNTYDPITGLPTRGGDNWKWGAFQYLDWNVDNRLSVGLFQSVVWGAKNAAGRRGFDFNYFNPVIFMRPVELTNTSSPDKMHLGLNAKYKALKNLSVYGQFLLGEFVAKNFFSTNGHVTNKWGAQLGFRGFDAFGIKDLNFLAEYNTARPYTYAHFDPASNYSNYGQPLAHPWGANFRELVGILNYSYGRFDFSFQGIWGQFGTDPDAEANFGGDIFKSYLIPANEYGNYIGQGVKNNLFFADGRVSYLFNPKYNLRIEAGAVYRRHEIPELGRHPQTGMITLGLRGSFRNFYYDF</sequence>
<dbReference type="AlphaFoldDB" id="A0A1T5C7J7"/>
<dbReference type="STRING" id="623280.SAMN05660226_01940"/>
<organism evidence="1 2">
    <name type="scientific">Parapedobacter luteus</name>
    <dbReference type="NCBI Taxonomy" id="623280"/>
    <lineage>
        <taxon>Bacteria</taxon>
        <taxon>Pseudomonadati</taxon>
        <taxon>Bacteroidota</taxon>
        <taxon>Sphingobacteriia</taxon>
        <taxon>Sphingobacteriales</taxon>
        <taxon>Sphingobacteriaceae</taxon>
        <taxon>Parapedobacter</taxon>
    </lineage>
</organism>
<reference evidence="1 2" key="1">
    <citation type="submission" date="2017-02" db="EMBL/GenBank/DDBJ databases">
        <authorList>
            <person name="Peterson S.W."/>
        </authorList>
    </citation>
    <scope>NUCLEOTIDE SEQUENCE [LARGE SCALE GENOMIC DNA]</scope>
    <source>
        <strain evidence="1 2">DSM 22899</strain>
    </source>
</reference>
<dbReference type="EMBL" id="FUYS01000004">
    <property type="protein sequence ID" value="SKB55448.1"/>
    <property type="molecule type" value="Genomic_DNA"/>
</dbReference>
<dbReference type="RefSeq" id="WP_079716649.1">
    <property type="nucleotide sequence ID" value="NZ_FUYS01000004.1"/>
</dbReference>
<evidence type="ECO:0008006" key="3">
    <source>
        <dbReference type="Google" id="ProtNLM"/>
    </source>
</evidence>